<dbReference type="Proteomes" id="UP000824469">
    <property type="component" value="Unassembled WGS sequence"/>
</dbReference>
<dbReference type="PANTHER" id="PTHR11959:SF1">
    <property type="entry name" value="4-HYDROXYPHENYLPYRUVATE DIOXYGENASE"/>
    <property type="match status" value="1"/>
</dbReference>
<dbReference type="InterPro" id="IPR029068">
    <property type="entry name" value="Glyas_Bleomycin-R_OHBP_Dase"/>
</dbReference>
<sequence>MKQQTNYQTVLINMKNKRCSFSRCGYDPSTWIYTQITVSNHLTQMDWIPEINKTPSHPIKNTTQDPQFPYKSRVSRKLEQRNLSADMGKEDERFKLVGYKNFVRHNPMTDHFPVKKFHHIEFWCGDATNTYRRFSWGLGMQLVAKSDQTTGNQTYCSFALQSNDLQFVFTAPYSSNIDQTNTKTPHPAFDSEEARRFFSKHGLAVRAVGILVNDAEQAFEKSVKKRRDRRAETPGSGRRCHRRKGVKTGYDGPFLPNYEAVKSVPLSYGIVRLDHAVGNVEVLEDAIAYVAKFTGFHRFAEFTAEDVGDWGERAEFHGFGE</sequence>
<evidence type="ECO:0000256" key="5">
    <source>
        <dbReference type="ARBA" id="ARBA00022723"/>
    </source>
</evidence>
<dbReference type="Gene3D" id="3.10.180.10">
    <property type="entry name" value="2,3-Dihydroxybiphenyl 1,2-Dioxygenase, domain 1"/>
    <property type="match status" value="2"/>
</dbReference>
<keyword evidence="7" id="KW-0828">Tyrosine catabolism</keyword>
<dbReference type="GO" id="GO:0046872">
    <property type="term" value="F:metal ion binding"/>
    <property type="evidence" value="ECO:0007669"/>
    <property type="project" value="UniProtKB-KW"/>
</dbReference>
<name>A0AA38GR66_TAXCH</name>
<dbReference type="OMA" id="YSESAMA"/>
<dbReference type="EMBL" id="JAHRHJ020000002">
    <property type="protein sequence ID" value="KAH9327179.1"/>
    <property type="molecule type" value="Genomic_DNA"/>
</dbReference>
<keyword evidence="8" id="KW-0408">Iron</keyword>
<accession>A0AA38GR66</accession>
<evidence type="ECO:0000256" key="6">
    <source>
        <dbReference type="ARBA" id="ARBA00022737"/>
    </source>
</evidence>
<organism evidence="12 13">
    <name type="scientific">Taxus chinensis</name>
    <name type="common">Chinese yew</name>
    <name type="synonym">Taxus wallichiana var. chinensis</name>
    <dbReference type="NCBI Taxonomy" id="29808"/>
    <lineage>
        <taxon>Eukaryota</taxon>
        <taxon>Viridiplantae</taxon>
        <taxon>Streptophyta</taxon>
        <taxon>Embryophyta</taxon>
        <taxon>Tracheophyta</taxon>
        <taxon>Spermatophyta</taxon>
        <taxon>Pinopsida</taxon>
        <taxon>Pinidae</taxon>
        <taxon>Conifers II</taxon>
        <taxon>Cupressales</taxon>
        <taxon>Taxaceae</taxon>
        <taxon>Taxus</taxon>
    </lineage>
</organism>
<evidence type="ECO:0000256" key="1">
    <source>
        <dbReference type="ARBA" id="ARBA00001962"/>
    </source>
</evidence>
<keyword evidence="5" id="KW-0479">Metal-binding</keyword>
<feature type="domain" description="VOC" evidence="11">
    <location>
        <begin position="116"/>
        <end position="260"/>
    </location>
</feature>
<dbReference type="GO" id="GO:0006559">
    <property type="term" value="P:L-phenylalanine catabolic process"/>
    <property type="evidence" value="ECO:0007669"/>
    <property type="project" value="UniProtKB-KW"/>
</dbReference>
<comment type="similarity">
    <text evidence="3">Belongs to the 4HPPD family.</text>
</comment>
<proteinExistence type="inferred from homology"/>
<evidence type="ECO:0000256" key="2">
    <source>
        <dbReference type="ARBA" id="ARBA00005162"/>
    </source>
</evidence>
<evidence type="ECO:0000313" key="13">
    <source>
        <dbReference type="Proteomes" id="UP000824469"/>
    </source>
</evidence>
<dbReference type="PROSITE" id="PS51819">
    <property type="entry name" value="VOC"/>
    <property type="match status" value="1"/>
</dbReference>
<evidence type="ECO:0000256" key="10">
    <source>
        <dbReference type="SAM" id="MobiDB-lite"/>
    </source>
</evidence>
<keyword evidence="13" id="KW-1185">Reference proteome</keyword>
<evidence type="ECO:0000256" key="3">
    <source>
        <dbReference type="ARBA" id="ARBA00005877"/>
    </source>
</evidence>
<keyword evidence="6" id="KW-0677">Repeat</keyword>
<reference evidence="12 13" key="1">
    <citation type="journal article" date="2021" name="Nat. Plants">
        <title>The Taxus genome provides insights into paclitaxel biosynthesis.</title>
        <authorList>
            <person name="Xiong X."/>
            <person name="Gou J."/>
            <person name="Liao Q."/>
            <person name="Li Y."/>
            <person name="Zhou Q."/>
            <person name="Bi G."/>
            <person name="Li C."/>
            <person name="Du R."/>
            <person name="Wang X."/>
            <person name="Sun T."/>
            <person name="Guo L."/>
            <person name="Liang H."/>
            <person name="Lu P."/>
            <person name="Wu Y."/>
            <person name="Zhang Z."/>
            <person name="Ro D.K."/>
            <person name="Shang Y."/>
            <person name="Huang S."/>
            <person name="Yan J."/>
        </authorList>
    </citation>
    <scope>NUCLEOTIDE SEQUENCE [LARGE SCALE GENOMIC DNA]</scope>
    <source>
        <strain evidence="12">Ta-2019</strain>
    </source>
</reference>
<comment type="caution">
    <text evidence="12">The sequence shown here is derived from an EMBL/GenBank/DDBJ whole genome shotgun (WGS) entry which is preliminary data.</text>
</comment>
<evidence type="ECO:0000256" key="4">
    <source>
        <dbReference type="ARBA" id="ARBA00013222"/>
    </source>
</evidence>
<dbReference type="AlphaFoldDB" id="A0AA38GR66"/>
<evidence type="ECO:0000256" key="9">
    <source>
        <dbReference type="ARBA" id="ARBA00023232"/>
    </source>
</evidence>
<dbReference type="PANTHER" id="PTHR11959">
    <property type="entry name" value="4-HYDROXYPHENYLPYRUVATE DIOXYGENASE"/>
    <property type="match status" value="1"/>
</dbReference>
<gene>
    <name evidence="12" type="ORF">KI387_007357</name>
</gene>
<evidence type="ECO:0000256" key="8">
    <source>
        <dbReference type="ARBA" id="ARBA00023004"/>
    </source>
</evidence>
<comment type="pathway">
    <text evidence="2">Amino-acid degradation; L-phenylalanine degradation; acetoacetate and fumarate from L-phenylalanine: step 3/6.</text>
</comment>
<evidence type="ECO:0000313" key="12">
    <source>
        <dbReference type="EMBL" id="KAH9327179.1"/>
    </source>
</evidence>
<dbReference type="InterPro" id="IPR037523">
    <property type="entry name" value="VOC_core"/>
</dbReference>
<evidence type="ECO:0000256" key="7">
    <source>
        <dbReference type="ARBA" id="ARBA00022878"/>
    </source>
</evidence>
<dbReference type="InterPro" id="IPR041736">
    <property type="entry name" value="4OHPhenylPyrv_dOase_N"/>
</dbReference>
<keyword evidence="9" id="KW-0585">Phenylalanine catabolism</keyword>
<dbReference type="InterPro" id="IPR005956">
    <property type="entry name" value="4OHPhenylPyrv_dOase"/>
</dbReference>
<feature type="region of interest" description="Disordered" evidence="10">
    <location>
        <begin position="223"/>
        <end position="243"/>
    </location>
</feature>
<evidence type="ECO:0000259" key="11">
    <source>
        <dbReference type="PROSITE" id="PS51819"/>
    </source>
</evidence>
<protein>
    <recommendedName>
        <fullName evidence="4">4-hydroxyphenylpyruvate dioxygenase</fullName>
        <ecNumber evidence="4">1.13.11.27</ecNumber>
    </recommendedName>
</protein>
<dbReference type="EC" id="1.13.11.27" evidence="4"/>
<dbReference type="SUPFAM" id="SSF54593">
    <property type="entry name" value="Glyoxalase/Bleomycin resistance protein/Dihydroxybiphenyl dioxygenase"/>
    <property type="match status" value="1"/>
</dbReference>
<dbReference type="CDD" id="cd08342">
    <property type="entry name" value="HPPD_N_like"/>
    <property type="match status" value="1"/>
</dbReference>
<dbReference type="GO" id="GO:0003868">
    <property type="term" value="F:4-hydroxyphenylpyruvate dioxygenase activity"/>
    <property type="evidence" value="ECO:0007669"/>
    <property type="project" value="UniProtKB-EC"/>
</dbReference>
<comment type="cofactor">
    <cofactor evidence="1">
        <name>Fe cation</name>
        <dbReference type="ChEBI" id="CHEBI:24875"/>
    </cofactor>
</comment>
<dbReference type="GO" id="GO:0006572">
    <property type="term" value="P:L-tyrosine catabolic process"/>
    <property type="evidence" value="ECO:0007669"/>
    <property type="project" value="UniProtKB-KW"/>
</dbReference>